<dbReference type="PANTHER" id="PTHR43098:SF3">
    <property type="entry name" value="L-ORNITHINE N(5)-MONOOXYGENASE-RELATED"/>
    <property type="match status" value="1"/>
</dbReference>
<evidence type="ECO:0000256" key="2">
    <source>
        <dbReference type="ARBA" id="ARBA00010139"/>
    </source>
</evidence>
<dbReference type="EMBL" id="JMSE01000537">
    <property type="protein sequence ID" value="KDN69226.1"/>
    <property type="molecule type" value="Genomic_DNA"/>
</dbReference>
<dbReference type="HOGENOM" id="CLU_006937_8_0_1"/>
<name>A0A066XU01_COLSU</name>
<dbReference type="AlphaFoldDB" id="A0A066XU01"/>
<evidence type="ECO:0000256" key="4">
    <source>
        <dbReference type="ARBA" id="ARBA00022827"/>
    </source>
</evidence>
<keyword evidence="10" id="KW-1185">Reference proteome</keyword>
<comment type="caution">
    <text evidence="9">The sequence shown here is derived from an EMBL/GenBank/DDBJ whole genome shotgun (WGS) entry which is preliminary data.</text>
</comment>
<dbReference type="Proteomes" id="UP000027238">
    <property type="component" value="Unassembled WGS sequence"/>
</dbReference>
<keyword evidence="7 9" id="KW-0503">Monooxygenase</keyword>
<keyword evidence="5" id="KW-0521">NADP</keyword>
<dbReference type="eggNOG" id="KOG1399">
    <property type="taxonomic scope" value="Eukaryota"/>
</dbReference>
<keyword evidence="4" id="KW-0274">FAD</keyword>
<dbReference type="OrthoDB" id="66881at2759"/>
<evidence type="ECO:0000256" key="7">
    <source>
        <dbReference type="ARBA" id="ARBA00023033"/>
    </source>
</evidence>
<accession>A0A066XU01</accession>
<comment type="cofactor">
    <cofactor evidence="1">
        <name>FAD</name>
        <dbReference type="ChEBI" id="CHEBI:57692"/>
    </cofactor>
</comment>
<dbReference type="OMA" id="TGVQCVQ"/>
<comment type="similarity">
    <text evidence="2">Belongs to the FAD-binding monooxygenase family.</text>
</comment>
<organism evidence="9 10">
    <name type="scientific">Colletotrichum sublineola</name>
    <name type="common">Sorghum anthracnose fungus</name>
    <dbReference type="NCBI Taxonomy" id="1173701"/>
    <lineage>
        <taxon>Eukaryota</taxon>
        <taxon>Fungi</taxon>
        <taxon>Dikarya</taxon>
        <taxon>Ascomycota</taxon>
        <taxon>Pezizomycotina</taxon>
        <taxon>Sordariomycetes</taxon>
        <taxon>Hypocreomycetidae</taxon>
        <taxon>Glomerellales</taxon>
        <taxon>Glomerellaceae</taxon>
        <taxon>Colletotrichum</taxon>
        <taxon>Colletotrichum graminicola species complex</taxon>
    </lineage>
</organism>
<evidence type="ECO:0000313" key="10">
    <source>
        <dbReference type="Proteomes" id="UP000027238"/>
    </source>
</evidence>
<dbReference type="GO" id="GO:0004497">
    <property type="term" value="F:monooxygenase activity"/>
    <property type="evidence" value="ECO:0007669"/>
    <property type="project" value="UniProtKB-KW"/>
</dbReference>
<proteinExistence type="inferred from homology"/>
<sequence>MASIDYADYLYNGHPNGRGFHNDASSTHMDYDVTIVGGGFGGCYALHLLRKQGYSAHIVEAGSALGGVWHWNSYPGARVDSEVPYYQLSVREVWKDWTWKERFPGHEEIKSYFRHIDKVLDISKDVSYNTTVVGADFDTDTARWTVKTGTGRSITSRFLISATGSSYKRYEPSFAGKESFRGTVVHSAAWPESGIDFRKKRVAIIGTGATGVQCVQEIAKQPGVELTVYMRNINIAIPMRQRPLTEAEQCSLKAIYGKLFKAARDDPLGIPSDINPKSTSETTAEERDALWEELWQRGGFHFQADQYSDFLVDEESNRLVYNFWARKTRSRIRNPQKRAVLVPDEPPYPFSAKRSSLEQDYYECLDQDNVEVVDLKSSGIREWTPRGIVTEDGREREHDIIVLATGFDSMTGALTNMGLRGKDGVDLKERWKDGVWTYLGLMSRGYPNLFFVYGPQAPTALTNAPPFIEQQVEVIVDFLTKLRKEKVRSIEPRPLAMEQWKSTVLAYHEATLFSKCDSSWYVGGNIPGKKREQLNYVGGLNLYFQACRDGMSTWENFDIVKEEEGGKAADAINAGQMAGVAV</sequence>
<dbReference type="InterPro" id="IPR036188">
    <property type="entry name" value="FAD/NAD-bd_sf"/>
</dbReference>
<dbReference type="InterPro" id="IPR050775">
    <property type="entry name" value="FAD-binding_Monooxygenases"/>
</dbReference>
<dbReference type="PANTHER" id="PTHR43098">
    <property type="entry name" value="L-ORNITHINE N(5)-MONOOXYGENASE-RELATED"/>
    <property type="match status" value="1"/>
</dbReference>
<dbReference type="InterPro" id="IPR023753">
    <property type="entry name" value="FAD/NAD-binding_dom"/>
</dbReference>
<evidence type="ECO:0000256" key="5">
    <source>
        <dbReference type="ARBA" id="ARBA00022857"/>
    </source>
</evidence>
<gene>
    <name evidence="9" type="ORF">CSUB01_05017</name>
</gene>
<keyword evidence="3" id="KW-0285">Flavoprotein</keyword>
<evidence type="ECO:0000313" key="9">
    <source>
        <dbReference type="EMBL" id="KDN69226.1"/>
    </source>
</evidence>
<evidence type="ECO:0000259" key="8">
    <source>
        <dbReference type="Pfam" id="PF07992"/>
    </source>
</evidence>
<dbReference type="STRING" id="1173701.A0A066XU01"/>
<evidence type="ECO:0000256" key="1">
    <source>
        <dbReference type="ARBA" id="ARBA00001974"/>
    </source>
</evidence>
<keyword evidence="6" id="KW-0560">Oxidoreductase</keyword>
<dbReference type="Pfam" id="PF07992">
    <property type="entry name" value="Pyr_redox_2"/>
    <property type="match status" value="1"/>
</dbReference>
<reference evidence="10" key="1">
    <citation type="journal article" date="2014" name="Genome Announc.">
        <title>Draft genome sequence of Colletotrichum sublineola, a destructive pathogen of cultivated sorghum.</title>
        <authorList>
            <person name="Baroncelli R."/>
            <person name="Sanz-Martin J.M."/>
            <person name="Rech G.E."/>
            <person name="Sukno S.A."/>
            <person name="Thon M.R."/>
        </authorList>
    </citation>
    <scope>NUCLEOTIDE SEQUENCE [LARGE SCALE GENOMIC DNA]</scope>
    <source>
        <strain evidence="10">TX430BB</strain>
    </source>
</reference>
<dbReference type="SUPFAM" id="SSF51905">
    <property type="entry name" value="FAD/NAD(P)-binding domain"/>
    <property type="match status" value="1"/>
</dbReference>
<protein>
    <submittedName>
        <fullName evidence="9">Putative cyclopentanone 1,2-monooxygenase</fullName>
    </submittedName>
</protein>
<evidence type="ECO:0000256" key="3">
    <source>
        <dbReference type="ARBA" id="ARBA00022630"/>
    </source>
</evidence>
<feature type="domain" description="FAD/NAD(P)-binding" evidence="8">
    <location>
        <begin position="31"/>
        <end position="242"/>
    </location>
</feature>
<dbReference type="Gene3D" id="3.50.50.60">
    <property type="entry name" value="FAD/NAD(P)-binding domain"/>
    <property type="match status" value="2"/>
</dbReference>
<evidence type="ECO:0000256" key="6">
    <source>
        <dbReference type="ARBA" id="ARBA00023002"/>
    </source>
</evidence>